<name>A0A2P5AFY5_PARAD</name>
<feature type="compositionally biased region" description="Polar residues" evidence="1">
    <location>
        <begin position="66"/>
        <end position="87"/>
    </location>
</feature>
<proteinExistence type="predicted"/>
<dbReference type="AlphaFoldDB" id="A0A2P5AFY5"/>
<feature type="compositionally biased region" description="Low complexity" evidence="1">
    <location>
        <begin position="118"/>
        <end position="131"/>
    </location>
</feature>
<feature type="compositionally biased region" description="Acidic residues" evidence="1">
    <location>
        <begin position="151"/>
        <end position="160"/>
    </location>
</feature>
<evidence type="ECO:0000313" key="2">
    <source>
        <dbReference type="EMBL" id="PON35457.1"/>
    </source>
</evidence>
<organism evidence="2 3">
    <name type="scientific">Parasponia andersonii</name>
    <name type="common">Sponia andersonii</name>
    <dbReference type="NCBI Taxonomy" id="3476"/>
    <lineage>
        <taxon>Eukaryota</taxon>
        <taxon>Viridiplantae</taxon>
        <taxon>Streptophyta</taxon>
        <taxon>Embryophyta</taxon>
        <taxon>Tracheophyta</taxon>
        <taxon>Spermatophyta</taxon>
        <taxon>Magnoliopsida</taxon>
        <taxon>eudicotyledons</taxon>
        <taxon>Gunneridae</taxon>
        <taxon>Pentapetalae</taxon>
        <taxon>rosids</taxon>
        <taxon>fabids</taxon>
        <taxon>Rosales</taxon>
        <taxon>Cannabaceae</taxon>
        <taxon>Parasponia</taxon>
    </lineage>
</organism>
<dbReference type="EMBL" id="JXTB01000611">
    <property type="protein sequence ID" value="PON35457.1"/>
    <property type="molecule type" value="Genomic_DNA"/>
</dbReference>
<evidence type="ECO:0000313" key="3">
    <source>
        <dbReference type="Proteomes" id="UP000237105"/>
    </source>
</evidence>
<reference evidence="3" key="1">
    <citation type="submission" date="2016-06" db="EMBL/GenBank/DDBJ databases">
        <title>Parallel loss of symbiosis genes in relatives of nitrogen-fixing non-legume Parasponia.</title>
        <authorList>
            <person name="Van Velzen R."/>
            <person name="Holmer R."/>
            <person name="Bu F."/>
            <person name="Rutten L."/>
            <person name="Van Zeijl A."/>
            <person name="Liu W."/>
            <person name="Santuari L."/>
            <person name="Cao Q."/>
            <person name="Sharma T."/>
            <person name="Shen D."/>
            <person name="Roswanjaya Y."/>
            <person name="Wardhani T."/>
            <person name="Kalhor M.S."/>
            <person name="Jansen J."/>
            <person name="Van den Hoogen J."/>
            <person name="Gungor B."/>
            <person name="Hartog M."/>
            <person name="Hontelez J."/>
            <person name="Verver J."/>
            <person name="Yang W.-C."/>
            <person name="Schijlen E."/>
            <person name="Repin R."/>
            <person name="Schilthuizen M."/>
            <person name="Schranz E."/>
            <person name="Heidstra R."/>
            <person name="Miyata K."/>
            <person name="Fedorova E."/>
            <person name="Kohlen W."/>
            <person name="Bisseling T."/>
            <person name="Smit S."/>
            <person name="Geurts R."/>
        </authorList>
    </citation>
    <scope>NUCLEOTIDE SEQUENCE [LARGE SCALE GENOMIC DNA]</scope>
    <source>
        <strain evidence="3">cv. WU1-14</strain>
    </source>
</reference>
<dbReference type="Proteomes" id="UP000237105">
    <property type="component" value="Unassembled WGS sequence"/>
</dbReference>
<accession>A0A2P5AFY5</accession>
<gene>
    <name evidence="2" type="ORF">PanWU01x14_336110</name>
</gene>
<feature type="region of interest" description="Disordered" evidence="1">
    <location>
        <begin position="42"/>
        <end position="160"/>
    </location>
</feature>
<sequence>MGSGQPRVLQTVGARTAVVLQGWQRQSVWRMFCLWSVGTSKEGVSQPSAKISSFSGRTEEEPVRSVSYQNTQARQQHSQGASQAFTSPQPYQHQYHPQGFTQNFQTPQASRIQGGCGYSNSGPGSSSSCPGQGRGNKGKGKVTSQAYAFTGEDDTQDHTG</sequence>
<feature type="compositionally biased region" description="Polar residues" evidence="1">
    <location>
        <begin position="99"/>
        <end position="111"/>
    </location>
</feature>
<evidence type="ECO:0000256" key="1">
    <source>
        <dbReference type="SAM" id="MobiDB-lite"/>
    </source>
</evidence>
<comment type="caution">
    <text evidence="2">The sequence shown here is derived from an EMBL/GenBank/DDBJ whole genome shotgun (WGS) entry which is preliminary data.</text>
</comment>
<feature type="compositionally biased region" description="Low complexity" evidence="1">
    <location>
        <begin position="88"/>
        <end position="98"/>
    </location>
</feature>
<feature type="compositionally biased region" description="Polar residues" evidence="1">
    <location>
        <begin position="42"/>
        <end position="56"/>
    </location>
</feature>
<keyword evidence="3" id="KW-1185">Reference proteome</keyword>
<protein>
    <submittedName>
        <fullName evidence="2">Uncharacterized protein</fullName>
    </submittedName>
</protein>